<keyword evidence="3 6" id="KW-0812">Transmembrane</keyword>
<comment type="caution">
    <text evidence="8">The sequence shown here is derived from an EMBL/GenBank/DDBJ whole genome shotgun (WGS) entry which is preliminary data.</text>
</comment>
<dbReference type="PANTHER" id="PTHR30177">
    <property type="entry name" value="GLYCINE BETAINE/L-PROLINE TRANSPORT SYSTEM PERMEASE PROTEIN PROW"/>
    <property type="match status" value="1"/>
</dbReference>
<feature type="transmembrane region" description="Helical" evidence="6">
    <location>
        <begin position="12"/>
        <end position="34"/>
    </location>
</feature>
<gene>
    <name evidence="8" type="ORF">KKC1_32330</name>
</gene>
<evidence type="ECO:0000256" key="5">
    <source>
        <dbReference type="ARBA" id="ARBA00023136"/>
    </source>
</evidence>
<dbReference type="EMBL" id="BDGJ01000198">
    <property type="protein sequence ID" value="GAW94119.1"/>
    <property type="molecule type" value="Genomic_DNA"/>
</dbReference>
<comment type="subcellular location">
    <subcellularLocation>
        <location evidence="6">Cell membrane</location>
        <topology evidence="6">Multi-pass membrane protein</topology>
    </subcellularLocation>
    <subcellularLocation>
        <location evidence="1">Membrane</location>
        <topology evidence="1">Multi-pass membrane protein</topology>
    </subcellularLocation>
</comment>
<dbReference type="OrthoDB" id="9801163at2"/>
<dbReference type="PROSITE" id="PS50928">
    <property type="entry name" value="ABC_TM1"/>
    <property type="match status" value="1"/>
</dbReference>
<dbReference type="Gene3D" id="1.10.3720.10">
    <property type="entry name" value="MetI-like"/>
    <property type="match status" value="1"/>
</dbReference>
<dbReference type="PANTHER" id="PTHR30177:SF4">
    <property type="entry name" value="OSMOPROTECTANT IMPORT PERMEASE PROTEIN OSMW"/>
    <property type="match status" value="1"/>
</dbReference>
<feature type="transmembrane region" description="Helical" evidence="6">
    <location>
        <begin position="55"/>
        <end position="83"/>
    </location>
</feature>
<dbReference type="InterPro" id="IPR035906">
    <property type="entry name" value="MetI-like_sf"/>
</dbReference>
<sequence>MEHILLLTLVHLYLSILGATLGIIIGLPLGILLVRYRRLAEIMMAVTEIIQTIPGLALLALVMMVTGLGNTTLVITLFLYSLMPVVRNTYVGISGIDPGLVEAGLGMGMTRVQLLRQVQLPIAMPVILAGIRVAMITSIGIATMGVFIGADGLGDLLYRGIQTTNLRLLLSGAIPAALLAVITDFIMMYLEHLLTPKGLRISADQ</sequence>
<keyword evidence="9" id="KW-1185">Reference proteome</keyword>
<dbReference type="GO" id="GO:0055085">
    <property type="term" value="P:transmembrane transport"/>
    <property type="evidence" value="ECO:0007669"/>
    <property type="project" value="InterPro"/>
</dbReference>
<dbReference type="Pfam" id="PF00528">
    <property type="entry name" value="BPD_transp_1"/>
    <property type="match status" value="1"/>
</dbReference>
<dbReference type="Proteomes" id="UP000197032">
    <property type="component" value="Unassembled WGS sequence"/>
</dbReference>
<comment type="similarity">
    <text evidence="6">Belongs to the binding-protein-dependent transport system permease family.</text>
</comment>
<evidence type="ECO:0000256" key="3">
    <source>
        <dbReference type="ARBA" id="ARBA00022692"/>
    </source>
</evidence>
<organism evidence="8 9">
    <name type="scientific">Calderihabitans maritimus</name>
    <dbReference type="NCBI Taxonomy" id="1246530"/>
    <lineage>
        <taxon>Bacteria</taxon>
        <taxon>Bacillati</taxon>
        <taxon>Bacillota</taxon>
        <taxon>Clostridia</taxon>
        <taxon>Neomoorellales</taxon>
        <taxon>Calderihabitantaceae</taxon>
        <taxon>Calderihabitans</taxon>
    </lineage>
</organism>
<protein>
    <submittedName>
        <fullName evidence="8">Binding-protein dependent transport system inner membrane protein</fullName>
    </submittedName>
</protein>
<evidence type="ECO:0000313" key="8">
    <source>
        <dbReference type="EMBL" id="GAW94119.1"/>
    </source>
</evidence>
<evidence type="ECO:0000313" key="9">
    <source>
        <dbReference type="Proteomes" id="UP000197032"/>
    </source>
</evidence>
<dbReference type="AlphaFoldDB" id="A0A1Z5HX58"/>
<dbReference type="CDD" id="cd06261">
    <property type="entry name" value="TM_PBP2"/>
    <property type="match status" value="1"/>
</dbReference>
<keyword evidence="4 6" id="KW-1133">Transmembrane helix</keyword>
<evidence type="ECO:0000256" key="1">
    <source>
        <dbReference type="ARBA" id="ARBA00004141"/>
    </source>
</evidence>
<feature type="transmembrane region" description="Helical" evidence="6">
    <location>
        <begin position="122"/>
        <end position="148"/>
    </location>
</feature>
<dbReference type="InterPro" id="IPR051204">
    <property type="entry name" value="ABC_transp_perm/SBD"/>
</dbReference>
<keyword evidence="5 6" id="KW-0472">Membrane</keyword>
<name>A0A1Z5HX58_9FIRM</name>
<dbReference type="InterPro" id="IPR000515">
    <property type="entry name" value="MetI-like"/>
</dbReference>
<accession>A0A1Z5HX58</accession>
<dbReference type="FunFam" id="1.10.3720.10:FF:000001">
    <property type="entry name" value="Glycine betaine ABC transporter, permease"/>
    <property type="match status" value="1"/>
</dbReference>
<dbReference type="SUPFAM" id="SSF161098">
    <property type="entry name" value="MetI-like"/>
    <property type="match status" value="1"/>
</dbReference>
<dbReference type="GO" id="GO:0005886">
    <property type="term" value="C:plasma membrane"/>
    <property type="evidence" value="ECO:0007669"/>
    <property type="project" value="UniProtKB-SubCell"/>
</dbReference>
<feature type="domain" description="ABC transmembrane type-1" evidence="7">
    <location>
        <begin position="8"/>
        <end position="191"/>
    </location>
</feature>
<dbReference type="RefSeq" id="WP_088555129.1">
    <property type="nucleotide sequence ID" value="NZ_BDGJ01000198.1"/>
</dbReference>
<evidence type="ECO:0000259" key="7">
    <source>
        <dbReference type="PROSITE" id="PS50928"/>
    </source>
</evidence>
<proteinExistence type="inferred from homology"/>
<evidence type="ECO:0000256" key="6">
    <source>
        <dbReference type="RuleBase" id="RU363032"/>
    </source>
</evidence>
<evidence type="ECO:0000256" key="2">
    <source>
        <dbReference type="ARBA" id="ARBA00022448"/>
    </source>
</evidence>
<evidence type="ECO:0000256" key="4">
    <source>
        <dbReference type="ARBA" id="ARBA00022989"/>
    </source>
</evidence>
<keyword evidence="2 6" id="KW-0813">Transport</keyword>
<feature type="transmembrane region" description="Helical" evidence="6">
    <location>
        <begin position="168"/>
        <end position="190"/>
    </location>
</feature>
<dbReference type="GO" id="GO:0031460">
    <property type="term" value="P:glycine betaine transport"/>
    <property type="evidence" value="ECO:0007669"/>
    <property type="project" value="TreeGrafter"/>
</dbReference>
<reference evidence="9" key="1">
    <citation type="journal article" date="2017" name="Appl. Environ. Microbiol.">
        <title>Genomic Analysis of Calderihabitans maritimus KKC1, a Thermophilic, Hydrogenogenic, Carboxydotrophic Bacterium Isolated from Marine Sediment.</title>
        <authorList>
            <person name="Omae K."/>
            <person name="Yoneda Y."/>
            <person name="Fukuyama Y."/>
            <person name="Yoshida T."/>
            <person name="Sako Y."/>
        </authorList>
    </citation>
    <scope>NUCLEOTIDE SEQUENCE [LARGE SCALE GENOMIC DNA]</scope>
    <source>
        <strain evidence="9">KKC1</strain>
    </source>
</reference>